<keyword evidence="5" id="KW-0408">Iron</keyword>
<feature type="transmembrane region" description="Helical" evidence="8">
    <location>
        <begin position="111"/>
        <end position="131"/>
    </location>
</feature>
<evidence type="ECO:0000313" key="11">
    <source>
        <dbReference type="Proteomes" id="UP001597282"/>
    </source>
</evidence>
<keyword evidence="8" id="KW-1133">Transmembrane helix</keyword>
<dbReference type="Gene3D" id="3.90.320.10">
    <property type="match status" value="1"/>
</dbReference>
<organism evidence="10 11">
    <name type="scientific">Kroppenstedtia sanguinis</name>
    <dbReference type="NCBI Taxonomy" id="1380684"/>
    <lineage>
        <taxon>Bacteria</taxon>
        <taxon>Bacillati</taxon>
        <taxon>Bacillota</taxon>
        <taxon>Bacilli</taxon>
        <taxon>Bacillales</taxon>
        <taxon>Thermoactinomycetaceae</taxon>
        <taxon>Kroppenstedtia</taxon>
    </lineage>
</organism>
<accession>A0ABW4CET5</accession>
<keyword evidence="3" id="KW-0479">Metal-binding</keyword>
<feature type="domain" description="DUF83" evidence="9">
    <location>
        <begin position="173"/>
        <end position="285"/>
    </location>
</feature>
<evidence type="ECO:0000256" key="8">
    <source>
        <dbReference type="SAM" id="Phobius"/>
    </source>
</evidence>
<keyword evidence="4" id="KW-0378">Hydrolase</keyword>
<keyword evidence="8" id="KW-0472">Membrane</keyword>
<proteinExistence type="predicted"/>
<gene>
    <name evidence="10" type="ORF">ACFQ4Y_16410</name>
</gene>
<comment type="caution">
    <text evidence="10">The sequence shown here is derived from an EMBL/GenBank/DDBJ whole genome shotgun (WGS) entry which is preliminary data.</text>
</comment>
<evidence type="ECO:0000256" key="6">
    <source>
        <dbReference type="ARBA" id="ARBA00023014"/>
    </source>
</evidence>
<evidence type="ECO:0000313" key="10">
    <source>
        <dbReference type="EMBL" id="MFD1428484.1"/>
    </source>
</evidence>
<evidence type="ECO:0000256" key="3">
    <source>
        <dbReference type="ARBA" id="ARBA00022723"/>
    </source>
</evidence>
<evidence type="ECO:0000259" key="9">
    <source>
        <dbReference type="Pfam" id="PF01930"/>
    </source>
</evidence>
<dbReference type="EMBL" id="JBHTNU010000025">
    <property type="protein sequence ID" value="MFD1428484.1"/>
    <property type="molecule type" value="Genomic_DNA"/>
</dbReference>
<dbReference type="InterPro" id="IPR011604">
    <property type="entry name" value="PDDEXK-like_dom_sf"/>
</dbReference>
<feature type="region of interest" description="Disordered" evidence="7">
    <location>
        <begin position="139"/>
        <end position="162"/>
    </location>
</feature>
<dbReference type="PANTHER" id="PTHR36531:SF6">
    <property type="entry name" value="DNA REPLICATION ATP-DEPENDENT HELICASE_NUCLEASE DNA2"/>
    <property type="match status" value="1"/>
</dbReference>
<evidence type="ECO:0000256" key="5">
    <source>
        <dbReference type="ARBA" id="ARBA00023004"/>
    </source>
</evidence>
<protein>
    <submittedName>
        <fullName evidence="10">Dna2/Cas4 domain-containing protein</fullName>
    </submittedName>
</protein>
<dbReference type="PANTHER" id="PTHR36531">
    <property type="entry name" value="CRISPR-ASSOCIATED EXONUCLEASE CAS4"/>
    <property type="match status" value="1"/>
</dbReference>
<evidence type="ECO:0000256" key="7">
    <source>
        <dbReference type="SAM" id="MobiDB-lite"/>
    </source>
</evidence>
<evidence type="ECO:0000256" key="1">
    <source>
        <dbReference type="ARBA" id="ARBA00001966"/>
    </source>
</evidence>
<evidence type="ECO:0000256" key="4">
    <source>
        <dbReference type="ARBA" id="ARBA00022801"/>
    </source>
</evidence>
<dbReference type="Pfam" id="PF01930">
    <property type="entry name" value="Cas_Cas4"/>
    <property type="match status" value="1"/>
</dbReference>
<comment type="cofactor">
    <cofactor evidence="1">
        <name>[4Fe-4S] cluster</name>
        <dbReference type="ChEBI" id="CHEBI:49883"/>
    </cofactor>
</comment>
<sequence length="292" mass="34071">MSYQKKRLFSASEISDFLYCEEQHRLKKLEKKGLIQIEDQDRIDSRLEDGRRYHQQYSQRFRPNQKRTAKNKGGCAAGCVFFFILFFGSPFLLFFLGVIRELVVGGKLGMFSDFLAGILLMVAVLSLVIYIQRRARRAPAKPKPQARPPRGELIYSDETGGGEILTDDDLGLTGKPDEVWRNGDKLHIVEVKSSRIPSHWTEPFYGHKMQLAIYMRLAQVHFNVPVESGEIRYADGRRFQFEWNDSIKRQLWNAIKRIRQVDATGRTFVKVRKTQCQKCRYYSVCEKKRYAK</sequence>
<dbReference type="InterPro" id="IPR022765">
    <property type="entry name" value="Dna2/Cas4_DUF83"/>
</dbReference>
<name>A0ABW4CET5_9BACL</name>
<keyword evidence="11" id="KW-1185">Reference proteome</keyword>
<dbReference type="InterPro" id="IPR051827">
    <property type="entry name" value="Cas4_exonuclease"/>
</dbReference>
<evidence type="ECO:0000256" key="2">
    <source>
        <dbReference type="ARBA" id="ARBA00022722"/>
    </source>
</evidence>
<feature type="transmembrane region" description="Helical" evidence="8">
    <location>
        <begin position="75"/>
        <end position="99"/>
    </location>
</feature>
<keyword evidence="2" id="KW-0540">Nuclease</keyword>
<dbReference type="RefSeq" id="WP_380167433.1">
    <property type="nucleotide sequence ID" value="NZ_JBHTNU010000025.1"/>
</dbReference>
<keyword evidence="6" id="KW-0411">Iron-sulfur</keyword>
<dbReference type="Proteomes" id="UP001597282">
    <property type="component" value="Unassembled WGS sequence"/>
</dbReference>
<reference evidence="11" key="1">
    <citation type="journal article" date="2019" name="Int. J. Syst. Evol. Microbiol.">
        <title>The Global Catalogue of Microorganisms (GCM) 10K type strain sequencing project: providing services to taxonomists for standard genome sequencing and annotation.</title>
        <authorList>
            <consortium name="The Broad Institute Genomics Platform"/>
            <consortium name="The Broad Institute Genome Sequencing Center for Infectious Disease"/>
            <person name="Wu L."/>
            <person name="Ma J."/>
        </authorList>
    </citation>
    <scope>NUCLEOTIDE SEQUENCE [LARGE SCALE GENOMIC DNA]</scope>
    <source>
        <strain evidence="11">S1</strain>
    </source>
</reference>
<keyword evidence="8" id="KW-0812">Transmembrane</keyword>